<dbReference type="InterPro" id="IPR010982">
    <property type="entry name" value="Lambda_DNA-bd_dom_sf"/>
</dbReference>
<name>A0ABS4KXJ0_STRAV</name>
<dbReference type="CDD" id="cd00093">
    <property type="entry name" value="HTH_XRE"/>
    <property type="match status" value="1"/>
</dbReference>
<feature type="domain" description="HTH cro/C1-type" evidence="2">
    <location>
        <begin position="7"/>
        <end position="67"/>
    </location>
</feature>
<evidence type="ECO:0000313" key="4">
    <source>
        <dbReference type="Proteomes" id="UP001519310"/>
    </source>
</evidence>
<sequence>MDLGDLIRDLRTARGWSQDRLSDRINARYGTVLTREYVSRWERGAVTPGAYYLRCLSVVLDVPLAVLEGQVDRREFLTDAAGAAIAPVVASDFLGAGFTRPAEQTFHYAVPFRRVNGFTSLLAAGSGTRPQPSRPRTQPAPSYPSRCPGSQPTWRCTGG</sequence>
<dbReference type="InterPro" id="IPR001387">
    <property type="entry name" value="Cro/C1-type_HTH"/>
</dbReference>
<feature type="region of interest" description="Disordered" evidence="1">
    <location>
        <begin position="123"/>
        <end position="159"/>
    </location>
</feature>
<dbReference type="PROSITE" id="PS50943">
    <property type="entry name" value="HTH_CROC1"/>
    <property type="match status" value="1"/>
</dbReference>
<keyword evidence="4" id="KW-1185">Reference proteome</keyword>
<dbReference type="Gene3D" id="1.10.260.40">
    <property type="entry name" value="lambda repressor-like DNA-binding domains"/>
    <property type="match status" value="1"/>
</dbReference>
<dbReference type="EMBL" id="JAGGLQ010000001">
    <property type="protein sequence ID" value="MBP2034757.1"/>
    <property type="molecule type" value="Genomic_DNA"/>
</dbReference>
<organism evidence="3 4">
    <name type="scientific">Streptomyces avidinii</name>
    <dbReference type="NCBI Taxonomy" id="1895"/>
    <lineage>
        <taxon>Bacteria</taxon>
        <taxon>Bacillati</taxon>
        <taxon>Actinomycetota</taxon>
        <taxon>Actinomycetes</taxon>
        <taxon>Kitasatosporales</taxon>
        <taxon>Streptomycetaceae</taxon>
        <taxon>Streptomyces</taxon>
    </lineage>
</organism>
<gene>
    <name evidence="3" type="ORF">J2Z77_000541</name>
</gene>
<comment type="caution">
    <text evidence="3">The sequence shown here is derived from an EMBL/GenBank/DDBJ whole genome shotgun (WGS) entry which is preliminary data.</text>
</comment>
<reference evidence="3 4" key="1">
    <citation type="submission" date="2021-03" db="EMBL/GenBank/DDBJ databases">
        <title>Genomic Encyclopedia of Type Strains, Phase IV (KMG-IV): sequencing the most valuable type-strain genomes for metagenomic binning, comparative biology and taxonomic classification.</title>
        <authorList>
            <person name="Goeker M."/>
        </authorList>
    </citation>
    <scope>NUCLEOTIDE SEQUENCE [LARGE SCALE GENOMIC DNA]</scope>
    <source>
        <strain evidence="3 4">DSM 40526</strain>
    </source>
</reference>
<feature type="compositionally biased region" description="Polar residues" evidence="1">
    <location>
        <begin position="148"/>
        <end position="159"/>
    </location>
</feature>
<protein>
    <submittedName>
        <fullName evidence="3">Transcriptional regulator with XRE-family HTH domain</fullName>
    </submittedName>
</protein>
<accession>A0ABS4KXJ0</accession>
<dbReference type="Proteomes" id="UP001519310">
    <property type="component" value="Unassembled WGS sequence"/>
</dbReference>
<evidence type="ECO:0000313" key="3">
    <source>
        <dbReference type="EMBL" id="MBP2034757.1"/>
    </source>
</evidence>
<proteinExistence type="predicted"/>
<feature type="compositionally biased region" description="Low complexity" evidence="1">
    <location>
        <begin position="125"/>
        <end position="139"/>
    </location>
</feature>
<evidence type="ECO:0000259" key="2">
    <source>
        <dbReference type="PROSITE" id="PS50943"/>
    </source>
</evidence>
<dbReference type="SMART" id="SM00530">
    <property type="entry name" value="HTH_XRE"/>
    <property type="match status" value="1"/>
</dbReference>
<dbReference type="Pfam" id="PF01381">
    <property type="entry name" value="HTH_3"/>
    <property type="match status" value="1"/>
</dbReference>
<evidence type="ECO:0000256" key="1">
    <source>
        <dbReference type="SAM" id="MobiDB-lite"/>
    </source>
</evidence>
<dbReference type="RefSeq" id="WP_229920151.1">
    <property type="nucleotide sequence ID" value="NZ_BMVL01000002.1"/>
</dbReference>
<dbReference type="SUPFAM" id="SSF47413">
    <property type="entry name" value="lambda repressor-like DNA-binding domains"/>
    <property type="match status" value="1"/>
</dbReference>